<protein>
    <submittedName>
        <fullName evidence="1">Uncharacterized protein</fullName>
    </submittedName>
</protein>
<proteinExistence type="predicted"/>
<sequence>MCYLIAKKFNKEGSFVLEAERGQRLASLSKYLTLTTLDSGVQIITLNDLDSYKEYAPYTMINNEVEFISKVVNM</sequence>
<dbReference type="InterPro" id="IPR046564">
    <property type="entry name" value="DUF6718"/>
</dbReference>
<organism evidence="1 2">
    <name type="scientific">Clostridium algidicarnis</name>
    <dbReference type="NCBI Taxonomy" id="37659"/>
    <lineage>
        <taxon>Bacteria</taxon>
        <taxon>Bacillati</taxon>
        <taxon>Bacillota</taxon>
        <taxon>Clostridia</taxon>
        <taxon>Eubacteriales</taxon>
        <taxon>Clostridiaceae</taxon>
        <taxon>Clostridium</taxon>
    </lineage>
</organism>
<evidence type="ECO:0000313" key="2">
    <source>
        <dbReference type="Proteomes" id="UP000740830"/>
    </source>
</evidence>
<dbReference type="Pfam" id="PF20476">
    <property type="entry name" value="DUF6718"/>
    <property type="match status" value="1"/>
</dbReference>
<reference evidence="1 2" key="1">
    <citation type="submission" date="2021-06" db="EMBL/GenBank/DDBJ databases">
        <title>Clostridia strains as spoilage organisms.</title>
        <authorList>
            <person name="Wambui J."/>
            <person name="Stephan R."/>
            <person name="Stevens M.J.A."/>
        </authorList>
    </citation>
    <scope>NUCLEOTIDE SEQUENCE [LARGE SCALE GENOMIC DNA]</scope>
    <source>
        <strain evidence="1 2">CM013</strain>
    </source>
</reference>
<evidence type="ECO:0000313" key="1">
    <source>
        <dbReference type="EMBL" id="MBU3221036.1"/>
    </source>
</evidence>
<dbReference type="EMBL" id="JAHLDG010000029">
    <property type="protein sequence ID" value="MBU3221036.1"/>
    <property type="molecule type" value="Genomic_DNA"/>
</dbReference>
<gene>
    <name evidence="1" type="ORF">KPL27_13265</name>
</gene>
<name>A0ABS6C6C4_9CLOT</name>
<accession>A0ABS6C6C4</accession>
<dbReference type="Proteomes" id="UP000740830">
    <property type="component" value="Unassembled WGS sequence"/>
</dbReference>
<keyword evidence="2" id="KW-1185">Reference proteome</keyword>
<comment type="caution">
    <text evidence="1">The sequence shown here is derived from an EMBL/GenBank/DDBJ whole genome shotgun (WGS) entry which is preliminary data.</text>
</comment>
<dbReference type="RefSeq" id="WP_185162976.1">
    <property type="nucleotide sequence ID" value="NZ_JACKWX010000036.1"/>
</dbReference>